<dbReference type="EMBL" id="JAHQIW010006923">
    <property type="protein sequence ID" value="KAJ1371150.1"/>
    <property type="molecule type" value="Genomic_DNA"/>
</dbReference>
<dbReference type="Proteomes" id="UP001196413">
    <property type="component" value="Unassembled WGS sequence"/>
</dbReference>
<sequence>MSSSAGRTLHLQFCGRDESGGSRQEEMWTSAGPPSEYDINSDDYIVFGREYLLIRKKYLRQFVFGNVSDAPLADPELQEPFCASNASNFVELGDRSSECFPE</sequence>
<comment type="caution">
    <text evidence="2">The sequence shown here is derived from an EMBL/GenBank/DDBJ whole genome shotgun (WGS) entry which is preliminary data.</text>
</comment>
<feature type="region of interest" description="Disordered" evidence="1">
    <location>
        <begin position="1"/>
        <end position="38"/>
    </location>
</feature>
<keyword evidence="3" id="KW-1185">Reference proteome</keyword>
<evidence type="ECO:0000256" key="1">
    <source>
        <dbReference type="SAM" id="MobiDB-lite"/>
    </source>
</evidence>
<protein>
    <submittedName>
        <fullName evidence="2">Uncharacterized protein</fullName>
    </submittedName>
</protein>
<name>A0AAD5WIJ4_PARTN</name>
<reference evidence="2" key="1">
    <citation type="submission" date="2021-06" db="EMBL/GenBank/DDBJ databases">
        <title>Parelaphostrongylus tenuis whole genome reference sequence.</title>
        <authorList>
            <person name="Garwood T.J."/>
            <person name="Larsen P.A."/>
            <person name="Fountain-Jones N.M."/>
            <person name="Garbe J.R."/>
            <person name="Macchietto M.G."/>
            <person name="Kania S.A."/>
            <person name="Gerhold R.W."/>
            <person name="Richards J.E."/>
            <person name="Wolf T.M."/>
        </authorList>
    </citation>
    <scope>NUCLEOTIDE SEQUENCE</scope>
    <source>
        <strain evidence="2">MNPRO001-30</strain>
        <tissue evidence="2">Meninges</tissue>
    </source>
</reference>
<organism evidence="2 3">
    <name type="scientific">Parelaphostrongylus tenuis</name>
    <name type="common">Meningeal worm</name>
    <dbReference type="NCBI Taxonomy" id="148309"/>
    <lineage>
        <taxon>Eukaryota</taxon>
        <taxon>Metazoa</taxon>
        <taxon>Ecdysozoa</taxon>
        <taxon>Nematoda</taxon>
        <taxon>Chromadorea</taxon>
        <taxon>Rhabditida</taxon>
        <taxon>Rhabditina</taxon>
        <taxon>Rhabditomorpha</taxon>
        <taxon>Strongyloidea</taxon>
        <taxon>Metastrongylidae</taxon>
        <taxon>Parelaphostrongylus</taxon>
    </lineage>
</organism>
<evidence type="ECO:0000313" key="2">
    <source>
        <dbReference type="EMBL" id="KAJ1371150.1"/>
    </source>
</evidence>
<dbReference type="AlphaFoldDB" id="A0AAD5WIJ4"/>
<feature type="compositionally biased region" description="Basic and acidic residues" evidence="1">
    <location>
        <begin position="15"/>
        <end position="26"/>
    </location>
</feature>
<evidence type="ECO:0000313" key="3">
    <source>
        <dbReference type="Proteomes" id="UP001196413"/>
    </source>
</evidence>
<gene>
    <name evidence="2" type="ORF">KIN20_033036</name>
</gene>
<accession>A0AAD5WIJ4</accession>
<proteinExistence type="predicted"/>